<dbReference type="EMBL" id="JBJKBG010000009">
    <property type="protein sequence ID" value="KAL3721493.1"/>
    <property type="molecule type" value="Genomic_DNA"/>
</dbReference>
<dbReference type="AlphaFoldDB" id="A0ABD3J7J6"/>
<proteinExistence type="predicted"/>
<accession>A0ABD3J7J6</accession>
<keyword evidence="2" id="KW-1185">Reference proteome</keyword>
<dbReference type="PANTHER" id="PTHR35693:SF1">
    <property type="entry name" value="EXPRESSED PROTEIN"/>
    <property type="match status" value="1"/>
</dbReference>
<evidence type="ECO:0000313" key="2">
    <source>
        <dbReference type="Proteomes" id="UP001634007"/>
    </source>
</evidence>
<evidence type="ECO:0000313" key="1">
    <source>
        <dbReference type="EMBL" id="KAL3721493.1"/>
    </source>
</evidence>
<dbReference type="PANTHER" id="PTHR35693">
    <property type="entry name" value="EXPRESSED PROTEIN"/>
    <property type="match status" value="1"/>
</dbReference>
<gene>
    <name evidence="1" type="ORF">ACJRO7_033917</name>
</gene>
<comment type="caution">
    <text evidence="1">The sequence shown here is derived from an EMBL/GenBank/DDBJ whole genome shotgun (WGS) entry which is preliminary data.</text>
</comment>
<dbReference type="Proteomes" id="UP001634007">
    <property type="component" value="Unassembled WGS sequence"/>
</dbReference>
<organism evidence="1 2">
    <name type="scientific">Eucalyptus globulus</name>
    <name type="common">Tasmanian blue gum</name>
    <dbReference type="NCBI Taxonomy" id="34317"/>
    <lineage>
        <taxon>Eukaryota</taxon>
        <taxon>Viridiplantae</taxon>
        <taxon>Streptophyta</taxon>
        <taxon>Embryophyta</taxon>
        <taxon>Tracheophyta</taxon>
        <taxon>Spermatophyta</taxon>
        <taxon>Magnoliopsida</taxon>
        <taxon>eudicotyledons</taxon>
        <taxon>Gunneridae</taxon>
        <taxon>Pentapetalae</taxon>
        <taxon>rosids</taxon>
        <taxon>malvids</taxon>
        <taxon>Myrtales</taxon>
        <taxon>Myrtaceae</taxon>
        <taxon>Myrtoideae</taxon>
        <taxon>Eucalypteae</taxon>
        <taxon>Eucalyptus</taxon>
    </lineage>
</organism>
<protein>
    <submittedName>
        <fullName evidence="1">Uncharacterized protein</fullName>
    </submittedName>
</protein>
<sequence>MSFMKGLAKAEPVWLKTMQICGFDPPSACVFGQGVLELKESGVSVEEAMAVADQVAKFQGRRPPPNPYPSAIKEIQAGERKYVWDCCHNPEILKII</sequence>
<name>A0ABD3J7J6_EUCGL</name>
<reference evidence="1 2" key="1">
    <citation type="submission" date="2024-11" db="EMBL/GenBank/DDBJ databases">
        <title>Chromosome-level genome assembly of Eucalyptus globulus Labill. provides insights into its genome evolution.</title>
        <authorList>
            <person name="Li X."/>
        </authorList>
    </citation>
    <scope>NUCLEOTIDE SEQUENCE [LARGE SCALE GENOMIC DNA]</scope>
    <source>
        <strain evidence="1">CL2024</strain>
        <tissue evidence="1">Fresh tender leaves</tissue>
    </source>
</reference>